<dbReference type="SUPFAM" id="SSF52151">
    <property type="entry name" value="FabD/lysophospholipase-like"/>
    <property type="match status" value="1"/>
</dbReference>
<dbReference type="PANTHER" id="PTHR11559">
    <property type="entry name" value="CARBOXYLESTERASE"/>
    <property type="match status" value="1"/>
</dbReference>
<evidence type="ECO:0000313" key="6">
    <source>
        <dbReference type="EMBL" id="RRQ79173.1"/>
    </source>
</evidence>
<protein>
    <recommendedName>
        <fullName evidence="3">Carboxylic ester hydrolase</fullName>
        <ecNumber evidence="3">3.1.1.-</ecNumber>
    </recommendedName>
</protein>
<dbReference type="GO" id="GO:0016787">
    <property type="term" value="F:hydrolase activity"/>
    <property type="evidence" value="ECO:0007669"/>
    <property type="project" value="UniProtKB-KW"/>
</dbReference>
<dbReference type="AlphaFoldDB" id="A0A3R8WMT7"/>
<accession>A0A3R8WMT7</accession>
<dbReference type="InterPro" id="IPR001227">
    <property type="entry name" value="Ac_transferase_dom_sf"/>
</dbReference>
<feature type="region of interest" description="Disordered" evidence="4">
    <location>
        <begin position="140"/>
        <end position="159"/>
    </location>
</feature>
<evidence type="ECO:0000256" key="2">
    <source>
        <dbReference type="ARBA" id="ARBA00022801"/>
    </source>
</evidence>
<name>A0A3R8WMT7_9ACTN</name>
<feature type="domain" description="Malonyl-CoA:ACP transacylase (MAT)" evidence="5">
    <location>
        <begin position="3"/>
        <end position="268"/>
    </location>
</feature>
<dbReference type="InterPro" id="IPR050309">
    <property type="entry name" value="Type-B_Carboxylest/Lipase"/>
</dbReference>
<dbReference type="InterPro" id="IPR016035">
    <property type="entry name" value="Acyl_Trfase/lysoPLipase"/>
</dbReference>
<dbReference type="InterPro" id="IPR019826">
    <property type="entry name" value="Carboxylesterase_B_AS"/>
</dbReference>
<evidence type="ECO:0000259" key="5">
    <source>
        <dbReference type="SMART" id="SM00827"/>
    </source>
</evidence>
<dbReference type="InterPro" id="IPR002018">
    <property type="entry name" value="CarbesteraseB"/>
</dbReference>
<dbReference type="Proteomes" id="UP000276379">
    <property type="component" value="Unassembled WGS sequence"/>
</dbReference>
<dbReference type="SMART" id="SM00827">
    <property type="entry name" value="PKS_AT"/>
    <property type="match status" value="1"/>
</dbReference>
<evidence type="ECO:0000313" key="7">
    <source>
        <dbReference type="Proteomes" id="UP000276379"/>
    </source>
</evidence>
<keyword evidence="2 3" id="KW-0378">Hydrolase</keyword>
<evidence type="ECO:0000256" key="4">
    <source>
        <dbReference type="SAM" id="MobiDB-lite"/>
    </source>
</evidence>
<organism evidence="6 7">
    <name type="scientific">Streptomyces griseofuscus</name>
    <dbReference type="NCBI Taxonomy" id="146922"/>
    <lineage>
        <taxon>Bacteria</taxon>
        <taxon>Bacillati</taxon>
        <taxon>Actinomycetota</taxon>
        <taxon>Actinomycetes</taxon>
        <taxon>Kitasatosporales</taxon>
        <taxon>Streptomycetaceae</taxon>
        <taxon>Streptomyces</taxon>
    </lineage>
</organism>
<dbReference type="PROSITE" id="PS00122">
    <property type="entry name" value="CARBOXYLESTERASE_B_1"/>
    <property type="match status" value="1"/>
</dbReference>
<evidence type="ECO:0000256" key="1">
    <source>
        <dbReference type="ARBA" id="ARBA00005964"/>
    </source>
</evidence>
<keyword evidence="7" id="KW-1185">Reference proteome</keyword>
<dbReference type="InterPro" id="IPR029058">
    <property type="entry name" value="AB_hydrolase_fold"/>
</dbReference>
<dbReference type="SUPFAM" id="SSF55048">
    <property type="entry name" value="Probable ACP-binding domain of malonyl-CoA ACP transacylase"/>
    <property type="match status" value="1"/>
</dbReference>
<dbReference type="InterPro" id="IPR014043">
    <property type="entry name" value="Acyl_transferase_dom"/>
</dbReference>
<gene>
    <name evidence="6" type="ORF">CQW44_34980</name>
</gene>
<sequence>MALLISGVAKARALLHDYGLRADTVAGHSIGAFSAAVIAGVLSLPEAIRLVHMRGVHMAAACAGGRWSMAALRGLGQSAAQILLDRLATDSAPLWIANISAPDQLVTSGTTTALTTLSAHAPDALVRACCWAWNPPPSAPGAPKPVEPQSRTNRRVHPVGKTVSISSGKISGKETADGIWSWLGIPYAAPPLGQLRWQPPQRVQAWTGVRECTTWGAPALQPAQSPPPSPGMPSVTQVPADMPEPGEDCLYINVTVPADAQGAPVLVWVHLGGYQTGSGWDKVEDGSAFAKDFGTVVVSFNYRLGSMGFLSVPGEAHSGAFGMHDQIAALRWVHENIAAFGGDPAKVTVYGVSAGAKSVANLMASSMARGLFHQAISGSGGGDHVATPAQAAVVADEFIRLLAATTDQLRGVPAKDLLDAQNAIGEGLRATWIWRPTIDGLALTRTPVDAVTEGAAAGIPLLAQHCVDECGLYQLMVPDAAVQADRVLANYFGQDGCDELLGVFTGNQPDAVQARVDIMSAERYIIPTVRLADGQSAHAKVWRSRFDGPLTGLPDAIVPGGLLPAVHSTDAHGVFQGGPDAVGQMHAAWGAFVTTGTPNAAGLPEWPRYTTADRATMIFHNDGTHLEHDPQSKLREAWEDRNWEPGTWWEFAGGIQ</sequence>
<dbReference type="Gene3D" id="3.30.70.250">
    <property type="entry name" value="Malonyl-CoA ACP transacylase, ACP-binding"/>
    <property type="match status" value="1"/>
</dbReference>
<dbReference type="Pfam" id="PF00135">
    <property type="entry name" value="COesterase"/>
    <property type="match status" value="1"/>
</dbReference>
<dbReference type="Gene3D" id="3.40.366.10">
    <property type="entry name" value="Malonyl-Coenzyme A Acyl Carrier Protein, domain 2"/>
    <property type="match status" value="1"/>
</dbReference>
<comment type="similarity">
    <text evidence="1 3">Belongs to the type-B carboxylesterase/lipase family.</text>
</comment>
<dbReference type="InterPro" id="IPR016036">
    <property type="entry name" value="Malonyl_transacylase_ACP-bd"/>
</dbReference>
<evidence type="ECO:0000256" key="3">
    <source>
        <dbReference type="RuleBase" id="RU361235"/>
    </source>
</evidence>
<dbReference type="EMBL" id="PDES01000019">
    <property type="protein sequence ID" value="RRQ79173.1"/>
    <property type="molecule type" value="Genomic_DNA"/>
</dbReference>
<dbReference type="Gene3D" id="3.40.50.1820">
    <property type="entry name" value="alpha/beta hydrolase"/>
    <property type="match status" value="1"/>
</dbReference>
<dbReference type="SUPFAM" id="SSF53474">
    <property type="entry name" value="alpha/beta-Hydrolases"/>
    <property type="match status" value="1"/>
</dbReference>
<comment type="caution">
    <text evidence="6">The sequence shown here is derived from an EMBL/GenBank/DDBJ whole genome shotgun (WGS) entry which is preliminary data.</text>
</comment>
<dbReference type="Pfam" id="PF00698">
    <property type="entry name" value="Acyl_transf_1"/>
    <property type="match status" value="1"/>
</dbReference>
<dbReference type="GO" id="GO:0016740">
    <property type="term" value="F:transferase activity"/>
    <property type="evidence" value="ECO:0007669"/>
    <property type="project" value="InterPro"/>
</dbReference>
<proteinExistence type="inferred from homology"/>
<reference evidence="6 7" key="1">
    <citation type="submission" date="2017-10" db="EMBL/GenBank/DDBJ databases">
        <title>Draft genome of actinobacteria isolated from guarana (Paullinia cupana (Mart.) Ducke.</title>
        <authorList>
            <person name="Siqueira K.A."/>
            <person name="Liotti R.G."/>
            <person name="Mendes T.A."/>
            <person name="Soares M.A."/>
        </authorList>
    </citation>
    <scope>NUCLEOTIDE SEQUENCE [LARGE SCALE GENOMIC DNA]</scope>
    <source>
        <strain evidence="6 7">199</strain>
    </source>
</reference>
<dbReference type="EC" id="3.1.1.-" evidence="3"/>